<proteinExistence type="inferred from homology"/>
<dbReference type="AlphaFoldDB" id="D2Z7S2"/>
<protein>
    <submittedName>
        <fullName evidence="9">Permease</fullName>
    </submittedName>
</protein>
<keyword evidence="5 8" id="KW-1133">Transmembrane helix</keyword>
<gene>
    <name evidence="9" type="ORF">Dpep_1493</name>
</gene>
<accession>D2Z7S2</accession>
<organism evidence="9 10">
    <name type="scientific">Dethiosulfovibrio peptidovorans DSM 11002</name>
    <dbReference type="NCBI Taxonomy" id="469381"/>
    <lineage>
        <taxon>Bacteria</taxon>
        <taxon>Thermotogati</taxon>
        <taxon>Synergistota</taxon>
        <taxon>Synergistia</taxon>
        <taxon>Synergistales</taxon>
        <taxon>Dethiosulfovibrionaceae</taxon>
        <taxon>Dethiosulfovibrio</taxon>
    </lineage>
</organism>
<evidence type="ECO:0000256" key="4">
    <source>
        <dbReference type="ARBA" id="ARBA00022692"/>
    </source>
</evidence>
<evidence type="ECO:0000256" key="5">
    <source>
        <dbReference type="ARBA" id="ARBA00022989"/>
    </source>
</evidence>
<evidence type="ECO:0000256" key="7">
    <source>
        <dbReference type="SAM" id="MobiDB-lite"/>
    </source>
</evidence>
<evidence type="ECO:0000256" key="8">
    <source>
        <dbReference type="SAM" id="Phobius"/>
    </source>
</evidence>
<dbReference type="GO" id="GO:0005886">
    <property type="term" value="C:plasma membrane"/>
    <property type="evidence" value="ECO:0007669"/>
    <property type="project" value="UniProtKB-SubCell"/>
</dbReference>
<dbReference type="EMBL" id="ABTR02000001">
    <property type="protein sequence ID" value="EFC91519.1"/>
    <property type="molecule type" value="Genomic_DNA"/>
</dbReference>
<reference evidence="9 10" key="1">
    <citation type="journal article" date="2010" name="Stand. Genomic Sci.">
        <title>Permanent draft genome sequence of Dethiosulfovibrio peptidovorans type strain (SEBR 4207).</title>
        <authorList>
            <person name="Labutti K."/>
            <person name="Mayilraj S."/>
            <person name="Clum A."/>
            <person name="Lucas S."/>
            <person name="Glavina Del Rio T."/>
            <person name="Nolan M."/>
            <person name="Tice H."/>
            <person name="Cheng J.F."/>
            <person name="Pitluck S."/>
            <person name="Liolios K."/>
            <person name="Ivanova N."/>
            <person name="Mavromatis K."/>
            <person name="Mikhailova N."/>
            <person name="Pati A."/>
            <person name="Goodwin L."/>
            <person name="Chen A."/>
            <person name="Palaniappan K."/>
            <person name="Land M."/>
            <person name="Hauser L."/>
            <person name="Chang Y.J."/>
            <person name="Jeffries C.D."/>
            <person name="Rohde M."/>
            <person name="Spring S."/>
            <person name="Goker M."/>
            <person name="Woyke T."/>
            <person name="Bristow J."/>
            <person name="Eisen J.A."/>
            <person name="Markowitz V."/>
            <person name="Hugenholtz P."/>
            <person name="Kyrpides N.C."/>
            <person name="Klenk H.P."/>
            <person name="Lapidus A."/>
        </authorList>
    </citation>
    <scope>NUCLEOTIDE SEQUENCE [LARGE SCALE GENOMIC DNA]</scope>
    <source>
        <strain evidence="9 10">DSM 11002</strain>
    </source>
</reference>
<dbReference type="InterPro" id="IPR052923">
    <property type="entry name" value="UPF0718"/>
</dbReference>
<dbReference type="eggNOG" id="COG0701">
    <property type="taxonomic scope" value="Bacteria"/>
</dbReference>
<keyword evidence="4 8" id="KW-0812">Transmembrane</keyword>
<dbReference type="Proteomes" id="UP000006427">
    <property type="component" value="Unassembled WGS sequence"/>
</dbReference>
<keyword evidence="10" id="KW-1185">Reference proteome</keyword>
<name>D2Z7S2_9BACT</name>
<keyword evidence="3" id="KW-1003">Cell membrane</keyword>
<dbReference type="PANTHER" id="PTHR34184">
    <property type="entry name" value="UPF0718 PROTEIN YCGR"/>
    <property type="match status" value="1"/>
</dbReference>
<keyword evidence="6 8" id="KW-0472">Membrane</keyword>
<dbReference type="InterPro" id="IPR005524">
    <property type="entry name" value="DUF318"/>
</dbReference>
<feature type="transmembrane region" description="Helical" evidence="8">
    <location>
        <begin position="327"/>
        <end position="346"/>
    </location>
</feature>
<feature type="region of interest" description="Disordered" evidence="7">
    <location>
        <begin position="141"/>
        <end position="170"/>
    </location>
</feature>
<comment type="caution">
    <text evidence="9">The sequence shown here is derived from an EMBL/GenBank/DDBJ whole genome shotgun (WGS) entry which is preliminary data.</text>
</comment>
<dbReference type="PaxDb" id="469381-Dpep_1493"/>
<comment type="similarity">
    <text evidence="2">Belongs to the UPF0718 family.</text>
</comment>
<feature type="transmembrane region" description="Helical" evidence="8">
    <location>
        <begin position="245"/>
        <end position="267"/>
    </location>
</feature>
<dbReference type="RefSeq" id="WP_005660968.1">
    <property type="nucleotide sequence ID" value="NZ_ABTR02000001.1"/>
</dbReference>
<feature type="transmembrane region" description="Helical" evidence="8">
    <location>
        <begin position="218"/>
        <end position="239"/>
    </location>
</feature>
<feature type="transmembrane region" description="Helical" evidence="8">
    <location>
        <begin position="288"/>
        <end position="307"/>
    </location>
</feature>
<evidence type="ECO:0000313" key="10">
    <source>
        <dbReference type="Proteomes" id="UP000006427"/>
    </source>
</evidence>
<dbReference type="OrthoDB" id="9777774at2"/>
<dbReference type="Pfam" id="PF03773">
    <property type="entry name" value="ArsP_1"/>
    <property type="match status" value="1"/>
</dbReference>
<comment type="subcellular location">
    <subcellularLocation>
        <location evidence="1">Cell membrane</location>
        <topology evidence="1">Multi-pass membrane protein</topology>
    </subcellularLocation>
</comment>
<evidence type="ECO:0000256" key="6">
    <source>
        <dbReference type="ARBA" id="ARBA00023136"/>
    </source>
</evidence>
<feature type="transmembrane region" description="Helical" evidence="8">
    <location>
        <begin position="119"/>
        <end position="137"/>
    </location>
</feature>
<dbReference type="PANTHER" id="PTHR34184:SF4">
    <property type="entry name" value="UPF0718 PROTEIN YCGR"/>
    <property type="match status" value="1"/>
</dbReference>
<evidence type="ECO:0000256" key="2">
    <source>
        <dbReference type="ARBA" id="ARBA00006386"/>
    </source>
</evidence>
<feature type="transmembrane region" description="Helical" evidence="8">
    <location>
        <begin position="18"/>
        <end position="36"/>
    </location>
</feature>
<dbReference type="STRING" id="469381.Dpep_1493"/>
<evidence type="ECO:0000313" key="9">
    <source>
        <dbReference type="EMBL" id="EFC91519.1"/>
    </source>
</evidence>
<evidence type="ECO:0000256" key="1">
    <source>
        <dbReference type="ARBA" id="ARBA00004651"/>
    </source>
</evidence>
<dbReference type="NCBIfam" id="NF033936">
    <property type="entry name" value="CuZnOut_SO0444"/>
    <property type="match status" value="1"/>
</dbReference>
<feature type="transmembrane region" description="Helical" evidence="8">
    <location>
        <begin position="189"/>
        <end position="211"/>
    </location>
</feature>
<sequence>MNFAVEIVKEAGHMFLDAAPYMLIGIMLSGFLKAFIDPGWVNRFLGGRGVAPVVRASLAGIPLPLCSCGVIPAAAGLRKQGASASATTAFLISTPESGVDSIAMSYALLDPIMTVARPIVAFISAFTAGVLSVFFGGKEEDKNTEERPDVTCSSCHDHHEHNHGHIRDGGRRSIRDKIRDGLRFAVFDIWGDLASAFFLGIVLSGIIAVAVPQTFLEGALGGGIGSMLIMLVAGIPMYICATSSTPLAAALILKGVSPGAALVFLMAGPATNVSAIPVLHRVLGTKRLLIYLGSIAVVSVASGLALDSLYEFLGTSAQATVGQTEEILSPWISWGSSVLLITLWIISRRSRRIPRLFRFFPKRG</sequence>
<evidence type="ECO:0000256" key="3">
    <source>
        <dbReference type="ARBA" id="ARBA00022475"/>
    </source>
</evidence>